<sequence length="208" mass="23026">MTSPIRHTPRKQPRQARSQQMVDTLLDAAVRVLGERGLEATTTNEIARVAGVSVGSLYQYFPSKEAMLAAALDRKFTRGIERVFEVPAPDGGSFAEQMRDGLRAAIDLYRGDLEFFRAVLLHVPRVGRVEALRAHVHAGRERLRDALIARSAELRPVDPELAAFVIVSAIEWVILTCVLEQPERLSDPRLVEELIALVGGYLAPRPGP</sequence>
<evidence type="ECO:0000313" key="4">
    <source>
        <dbReference type="EMBL" id="MDC0722234.1"/>
    </source>
</evidence>
<dbReference type="RefSeq" id="WP_272090769.1">
    <property type="nucleotide sequence ID" value="NZ_JAQNDL010000003.1"/>
</dbReference>
<feature type="domain" description="HTH tetR-type" evidence="3">
    <location>
        <begin position="19"/>
        <end position="79"/>
    </location>
</feature>
<gene>
    <name evidence="4" type="ORF">POL25_35415</name>
</gene>
<dbReference type="InterPro" id="IPR023772">
    <property type="entry name" value="DNA-bd_HTH_TetR-type_CS"/>
</dbReference>
<dbReference type="PANTHER" id="PTHR30055:SF223">
    <property type="entry name" value="HTH-TYPE TRANSCRIPTIONAL REGULATOR UIDR"/>
    <property type="match status" value="1"/>
</dbReference>
<dbReference type="InterPro" id="IPR001647">
    <property type="entry name" value="HTH_TetR"/>
</dbReference>
<dbReference type="InterPro" id="IPR041669">
    <property type="entry name" value="TetR_C_15"/>
</dbReference>
<proteinExistence type="predicted"/>
<dbReference type="InterPro" id="IPR050109">
    <property type="entry name" value="HTH-type_TetR-like_transc_reg"/>
</dbReference>
<keyword evidence="5" id="KW-1185">Reference proteome</keyword>
<dbReference type="PRINTS" id="PR00455">
    <property type="entry name" value="HTHTETR"/>
</dbReference>
<dbReference type="PROSITE" id="PS01081">
    <property type="entry name" value="HTH_TETR_1"/>
    <property type="match status" value="1"/>
</dbReference>
<keyword evidence="1 2" id="KW-0238">DNA-binding</keyword>
<name>A0ABT5E8Q2_9BACT</name>
<dbReference type="SUPFAM" id="SSF46689">
    <property type="entry name" value="Homeodomain-like"/>
    <property type="match status" value="1"/>
</dbReference>
<dbReference type="Pfam" id="PF17918">
    <property type="entry name" value="TetR_C_15"/>
    <property type="match status" value="1"/>
</dbReference>
<dbReference type="Pfam" id="PF00440">
    <property type="entry name" value="TetR_N"/>
    <property type="match status" value="1"/>
</dbReference>
<reference evidence="4 5" key="1">
    <citation type="submission" date="2022-11" db="EMBL/GenBank/DDBJ databases">
        <title>Minimal conservation of predation-associated metabolite biosynthetic gene clusters underscores biosynthetic potential of Myxococcota including descriptions for ten novel species: Archangium lansinium sp. nov., Myxococcus landrumus sp. nov., Nannocystis bai.</title>
        <authorList>
            <person name="Ahearne A."/>
            <person name="Stevens C."/>
            <person name="Dowd S."/>
        </authorList>
    </citation>
    <scope>NUCLEOTIDE SEQUENCE [LARGE SCALE GENOMIC DNA]</scope>
    <source>
        <strain evidence="4 5">BB15-2</strain>
    </source>
</reference>
<evidence type="ECO:0000256" key="2">
    <source>
        <dbReference type="PROSITE-ProRule" id="PRU00335"/>
    </source>
</evidence>
<dbReference type="InterPro" id="IPR009057">
    <property type="entry name" value="Homeodomain-like_sf"/>
</dbReference>
<dbReference type="PANTHER" id="PTHR30055">
    <property type="entry name" value="HTH-TYPE TRANSCRIPTIONAL REGULATOR RUTR"/>
    <property type="match status" value="1"/>
</dbReference>
<comment type="caution">
    <text evidence="4">The sequence shown here is derived from an EMBL/GenBank/DDBJ whole genome shotgun (WGS) entry which is preliminary data.</text>
</comment>
<dbReference type="Proteomes" id="UP001221686">
    <property type="component" value="Unassembled WGS sequence"/>
</dbReference>
<dbReference type="EMBL" id="JAQNDL010000003">
    <property type="protein sequence ID" value="MDC0722234.1"/>
    <property type="molecule type" value="Genomic_DNA"/>
</dbReference>
<protein>
    <submittedName>
        <fullName evidence="4">TetR/AcrR family transcriptional regulator</fullName>
    </submittedName>
</protein>
<evidence type="ECO:0000256" key="1">
    <source>
        <dbReference type="ARBA" id="ARBA00023125"/>
    </source>
</evidence>
<dbReference type="SUPFAM" id="SSF48498">
    <property type="entry name" value="Tetracyclin repressor-like, C-terminal domain"/>
    <property type="match status" value="1"/>
</dbReference>
<organism evidence="4 5">
    <name type="scientific">Nannocystis bainbridge</name>
    <dbReference type="NCBI Taxonomy" id="2995303"/>
    <lineage>
        <taxon>Bacteria</taxon>
        <taxon>Pseudomonadati</taxon>
        <taxon>Myxococcota</taxon>
        <taxon>Polyangia</taxon>
        <taxon>Nannocystales</taxon>
        <taxon>Nannocystaceae</taxon>
        <taxon>Nannocystis</taxon>
    </lineage>
</organism>
<dbReference type="Gene3D" id="1.10.357.10">
    <property type="entry name" value="Tetracycline Repressor, domain 2"/>
    <property type="match status" value="1"/>
</dbReference>
<dbReference type="InterPro" id="IPR036271">
    <property type="entry name" value="Tet_transcr_reg_TetR-rel_C_sf"/>
</dbReference>
<evidence type="ECO:0000259" key="3">
    <source>
        <dbReference type="PROSITE" id="PS50977"/>
    </source>
</evidence>
<dbReference type="PROSITE" id="PS50977">
    <property type="entry name" value="HTH_TETR_2"/>
    <property type="match status" value="1"/>
</dbReference>
<feature type="DNA-binding region" description="H-T-H motif" evidence="2">
    <location>
        <begin position="42"/>
        <end position="61"/>
    </location>
</feature>
<evidence type="ECO:0000313" key="5">
    <source>
        <dbReference type="Proteomes" id="UP001221686"/>
    </source>
</evidence>
<accession>A0ABT5E8Q2</accession>